<dbReference type="InterPro" id="IPR013762">
    <property type="entry name" value="Integrase-like_cat_sf"/>
</dbReference>
<dbReference type="InterPro" id="IPR011010">
    <property type="entry name" value="DNA_brk_join_enz"/>
</dbReference>
<keyword evidence="2" id="KW-0233">DNA recombination</keyword>
<evidence type="ECO:0000313" key="5">
    <source>
        <dbReference type="EMBL" id="MBB3229907.1"/>
    </source>
</evidence>
<organism evidence="5 6">
    <name type="scientific">Halomonas stenophila</name>
    <dbReference type="NCBI Taxonomy" id="795312"/>
    <lineage>
        <taxon>Bacteria</taxon>
        <taxon>Pseudomonadati</taxon>
        <taxon>Pseudomonadota</taxon>
        <taxon>Gammaproteobacteria</taxon>
        <taxon>Oceanospirillales</taxon>
        <taxon>Halomonadaceae</taxon>
        <taxon>Halomonas</taxon>
    </lineage>
</organism>
<evidence type="ECO:0000256" key="1">
    <source>
        <dbReference type="ARBA" id="ARBA00022908"/>
    </source>
</evidence>
<dbReference type="AlphaFoldDB" id="A0A7W5ER28"/>
<dbReference type="PANTHER" id="PTHR30349:SF64">
    <property type="entry name" value="PROPHAGE INTEGRASE INTD-RELATED"/>
    <property type="match status" value="1"/>
</dbReference>
<reference evidence="5 6" key="1">
    <citation type="submission" date="2020-08" db="EMBL/GenBank/DDBJ databases">
        <title>Genomic Encyclopedia of Type Strains, Phase III (KMG-III): the genomes of soil and plant-associated and newly described type strains.</title>
        <authorList>
            <person name="Whitman W."/>
        </authorList>
    </citation>
    <scope>NUCLEOTIDE SEQUENCE [LARGE SCALE GENOMIC DNA]</scope>
    <source>
        <strain evidence="5 6">CECT 7744</strain>
    </source>
</reference>
<name>A0A7W5ER28_9GAMM</name>
<dbReference type="PANTHER" id="PTHR30349">
    <property type="entry name" value="PHAGE INTEGRASE-RELATED"/>
    <property type="match status" value="1"/>
</dbReference>
<feature type="compositionally biased region" description="Basic residues" evidence="3">
    <location>
        <begin position="32"/>
        <end position="47"/>
    </location>
</feature>
<dbReference type="GO" id="GO:0003677">
    <property type="term" value="F:DNA binding"/>
    <property type="evidence" value="ECO:0007669"/>
    <property type="project" value="InterPro"/>
</dbReference>
<evidence type="ECO:0000259" key="4">
    <source>
        <dbReference type="PROSITE" id="PS51898"/>
    </source>
</evidence>
<dbReference type="CDD" id="cd00397">
    <property type="entry name" value="DNA_BRE_C"/>
    <property type="match status" value="1"/>
</dbReference>
<dbReference type="GO" id="GO:0015074">
    <property type="term" value="P:DNA integration"/>
    <property type="evidence" value="ECO:0007669"/>
    <property type="project" value="UniProtKB-KW"/>
</dbReference>
<evidence type="ECO:0000313" key="6">
    <source>
        <dbReference type="Proteomes" id="UP000518892"/>
    </source>
</evidence>
<dbReference type="RefSeq" id="WP_183382378.1">
    <property type="nucleotide sequence ID" value="NZ_JACHXR010000001.1"/>
</dbReference>
<accession>A0A7W5ER28</accession>
<feature type="region of interest" description="Disordered" evidence="3">
    <location>
        <begin position="1"/>
        <end position="55"/>
    </location>
</feature>
<dbReference type="InterPro" id="IPR002104">
    <property type="entry name" value="Integrase_catalytic"/>
</dbReference>
<dbReference type="InterPro" id="IPR050090">
    <property type="entry name" value="Tyrosine_recombinase_XerCD"/>
</dbReference>
<proteinExistence type="predicted"/>
<gene>
    <name evidence="5" type="ORF">FHR97_000722</name>
</gene>
<feature type="compositionally biased region" description="Basic and acidic residues" evidence="3">
    <location>
        <begin position="1"/>
        <end position="12"/>
    </location>
</feature>
<comment type="caution">
    <text evidence="5">The sequence shown here is derived from an EMBL/GenBank/DDBJ whole genome shotgun (WGS) entry which is preliminary data.</text>
</comment>
<dbReference type="Gene3D" id="1.10.443.10">
    <property type="entry name" value="Intergrase catalytic core"/>
    <property type="match status" value="1"/>
</dbReference>
<dbReference type="PROSITE" id="PS51898">
    <property type="entry name" value="TYR_RECOMBINASE"/>
    <property type="match status" value="1"/>
</dbReference>
<protein>
    <submittedName>
        <fullName evidence="5">Integrase</fullName>
    </submittedName>
</protein>
<dbReference type="Proteomes" id="UP000518892">
    <property type="component" value="Unassembled WGS sequence"/>
</dbReference>
<evidence type="ECO:0000256" key="2">
    <source>
        <dbReference type="ARBA" id="ARBA00023172"/>
    </source>
</evidence>
<keyword evidence="1" id="KW-0229">DNA integration</keyword>
<dbReference type="SUPFAM" id="SSF56349">
    <property type="entry name" value="DNA breaking-rejoining enzymes"/>
    <property type="match status" value="1"/>
</dbReference>
<feature type="domain" description="Tyr recombinase" evidence="4">
    <location>
        <begin position="172"/>
        <end position="368"/>
    </location>
</feature>
<dbReference type="Pfam" id="PF00589">
    <property type="entry name" value="Phage_integrase"/>
    <property type="match status" value="1"/>
</dbReference>
<dbReference type="GO" id="GO:0006310">
    <property type="term" value="P:DNA recombination"/>
    <property type="evidence" value="ECO:0007669"/>
    <property type="project" value="UniProtKB-KW"/>
</dbReference>
<sequence>MSGFHEDDRDSDGCLAPVAPPPSTAPADGRKPTPRHRPHLPAAHQHRPGAVDASRPVMRVTPAPIPRLENPAHVHLQTQNSSSGARSKLYLLNNMARLFGAEDHEHLVWHDLRAPVVHFILAHLREAGYKASTRNAYLAALKGIAKESWAMEVMSPDTFERIRAIRPASNPRKPKGRAHDIATLRGLIQAAASDGTPTARRNALIITFMASLGIRREEVTRIQVPRDIDFRSQEIHIHGKGNKERLVVPPEPVWRALLDYLETERGYDSGALFCPYWNNRSAPVIGENGLTLGVINYVLSKARRRCAELLGEAVTPHDLRRSFATFMHEQGMSIRELQVLLGHANSATTEAYVRDEKDAYRHKAAELAKGLF</sequence>
<keyword evidence="6" id="KW-1185">Reference proteome</keyword>
<dbReference type="EMBL" id="JACHXR010000001">
    <property type="protein sequence ID" value="MBB3229907.1"/>
    <property type="molecule type" value="Genomic_DNA"/>
</dbReference>
<evidence type="ECO:0000256" key="3">
    <source>
        <dbReference type="SAM" id="MobiDB-lite"/>
    </source>
</evidence>